<evidence type="ECO:0000256" key="3">
    <source>
        <dbReference type="RuleBase" id="RU003616"/>
    </source>
</evidence>
<dbReference type="InterPro" id="IPR002068">
    <property type="entry name" value="A-crystallin/Hsp20_dom"/>
</dbReference>
<organism evidence="6 7">
    <name type="scientific">Rehmannia glutinosa</name>
    <name type="common">Chinese foxglove</name>
    <dbReference type="NCBI Taxonomy" id="99300"/>
    <lineage>
        <taxon>Eukaryota</taxon>
        <taxon>Viridiplantae</taxon>
        <taxon>Streptophyta</taxon>
        <taxon>Embryophyta</taxon>
        <taxon>Tracheophyta</taxon>
        <taxon>Spermatophyta</taxon>
        <taxon>Magnoliopsida</taxon>
        <taxon>eudicotyledons</taxon>
        <taxon>Gunneridae</taxon>
        <taxon>Pentapetalae</taxon>
        <taxon>asterids</taxon>
        <taxon>lamiids</taxon>
        <taxon>Lamiales</taxon>
        <taxon>Orobanchaceae</taxon>
        <taxon>Rehmannieae</taxon>
        <taxon>Rehmannia</taxon>
    </lineage>
</organism>
<keyword evidence="7" id="KW-1185">Reference proteome</keyword>
<accession>A0ABR0UNG9</accession>
<dbReference type="Gene3D" id="2.60.40.790">
    <property type="match status" value="1"/>
</dbReference>
<feature type="compositionally biased region" description="Polar residues" evidence="4">
    <location>
        <begin position="1"/>
        <end position="10"/>
    </location>
</feature>
<reference evidence="6 7" key="1">
    <citation type="journal article" date="2021" name="Comput. Struct. Biotechnol. J.">
        <title>De novo genome assembly of the potent medicinal plant Rehmannia glutinosa using nanopore technology.</title>
        <authorList>
            <person name="Ma L."/>
            <person name="Dong C."/>
            <person name="Song C."/>
            <person name="Wang X."/>
            <person name="Zheng X."/>
            <person name="Niu Y."/>
            <person name="Chen S."/>
            <person name="Feng W."/>
        </authorList>
    </citation>
    <scope>NUCLEOTIDE SEQUENCE [LARGE SCALE GENOMIC DNA]</scope>
    <source>
        <strain evidence="6">DH-2019</strain>
    </source>
</reference>
<dbReference type="InterPro" id="IPR008978">
    <property type="entry name" value="HSP20-like_chaperone"/>
</dbReference>
<dbReference type="InterPro" id="IPR031107">
    <property type="entry name" value="Small_HSP"/>
</dbReference>
<proteinExistence type="inferred from homology"/>
<dbReference type="SUPFAM" id="SSF49764">
    <property type="entry name" value="HSP20-like chaperones"/>
    <property type="match status" value="1"/>
</dbReference>
<evidence type="ECO:0000313" key="7">
    <source>
        <dbReference type="Proteomes" id="UP001318860"/>
    </source>
</evidence>
<comment type="similarity">
    <text evidence="2 3">Belongs to the small heat shock protein (HSP20) family.</text>
</comment>
<evidence type="ECO:0000256" key="1">
    <source>
        <dbReference type="ARBA" id="ARBA00023016"/>
    </source>
</evidence>
<comment type="caution">
    <text evidence="6">The sequence shown here is derived from an EMBL/GenBank/DDBJ whole genome shotgun (WGS) entry which is preliminary data.</text>
</comment>
<evidence type="ECO:0000259" key="5">
    <source>
        <dbReference type="PROSITE" id="PS01031"/>
    </source>
</evidence>
<gene>
    <name evidence="6" type="ORF">DH2020_042356</name>
</gene>
<dbReference type="PROSITE" id="PS01031">
    <property type="entry name" value="SHSP"/>
    <property type="match status" value="1"/>
</dbReference>
<evidence type="ECO:0000256" key="4">
    <source>
        <dbReference type="SAM" id="MobiDB-lite"/>
    </source>
</evidence>
<dbReference type="EMBL" id="JABTTQ020002437">
    <property type="protein sequence ID" value="KAK6123892.1"/>
    <property type="molecule type" value="Genomic_DNA"/>
</dbReference>
<dbReference type="PANTHER" id="PTHR11527">
    <property type="entry name" value="HEAT-SHOCK PROTEIN 20 FAMILY MEMBER"/>
    <property type="match status" value="1"/>
</dbReference>
<dbReference type="Proteomes" id="UP001318860">
    <property type="component" value="Unassembled WGS sequence"/>
</dbReference>
<name>A0ABR0UNG9_REHGL</name>
<keyword evidence="1" id="KW-0346">Stress response</keyword>
<evidence type="ECO:0000313" key="6">
    <source>
        <dbReference type="EMBL" id="KAK6123892.1"/>
    </source>
</evidence>
<protein>
    <recommendedName>
        <fullName evidence="5">SHSP domain-containing protein</fullName>
    </recommendedName>
</protein>
<evidence type="ECO:0000256" key="2">
    <source>
        <dbReference type="PROSITE-ProRule" id="PRU00285"/>
    </source>
</evidence>
<feature type="region of interest" description="Disordered" evidence="4">
    <location>
        <begin position="1"/>
        <end position="23"/>
    </location>
</feature>
<feature type="domain" description="SHSP" evidence="5">
    <location>
        <begin position="65"/>
        <end position="190"/>
    </location>
</feature>
<sequence>MIALPTWNQHSDSERPAHEPPSQLMHASAALQPLKPKKKLKIKQCQSSHYDHYYLIFPSLRSSARDWAFGNRRVYGLEGDPRSPHLQIRSSGLAKEDVKLQVHDDRLLHISAETKEDEEVYGGEKGNNYKWHCKERVNGGSFCREFRLPENGMVDEIKASMSDGVLVVTLPKDRNKRKKHGKKHVAVEISGKGDDDSGSATKGLGRFVCCKA</sequence>
<dbReference type="Pfam" id="PF00011">
    <property type="entry name" value="HSP20"/>
    <property type="match status" value="1"/>
</dbReference>